<proteinExistence type="predicted"/>
<keyword evidence="1" id="KW-0812">Transmembrane</keyword>
<evidence type="ECO:0000256" key="1">
    <source>
        <dbReference type="SAM" id="Phobius"/>
    </source>
</evidence>
<reference evidence="2" key="1">
    <citation type="journal article" date="2021" name="Proc. Natl. Acad. Sci. U.S.A.">
        <title>A Catalog of Tens of Thousands of Viruses from Human Metagenomes Reveals Hidden Associations with Chronic Diseases.</title>
        <authorList>
            <person name="Tisza M.J."/>
            <person name="Buck C.B."/>
        </authorList>
    </citation>
    <scope>NUCLEOTIDE SEQUENCE</scope>
    <source>
        <strain evidence="2">Ctf8W5</strain>
    </source>
</reference>
<keyword evidence="1" id="KW-1133">Transmembrane helix</keyword>
<accession>A0A8S5Q879</accession>
<sequence>MCAPFSMPRRAGIKCIPKAAPPPAACKKCTHYPDTRSARRLAIPAAGLRFSRHKVHTLGRPVSRHKVHIFTAPLFPLLFCIFFLIS</sequence>
<keyword evidence="1" id="KW-0472">Membrane</keyword>
<feature type="transmembrane region" description="Helical" evidence="1">
    <location>
        <begin position="67"/>
        <end position="85"/>
    </location>
</feature>
<evidence type="ECO:0000313" key="2">
    <source>
        <dbReference type="EMBL" id="DAE14987.1"/>
    </source>
</evidence>
<organism evidence="2">
    <name type="scientific">Siphoviridae sp. ctf8W5</name>
    <dbReference type="NCBI Taxonomy" id="2825595"/>
    <lineage>
        <taxon>Viruses</taxon>
        <taxon>Duplodnaviria</taxon>
        <taxon>Heunggongvirae</taxon>
        <taxon>Uroviricota</taxon>
        <taxon>Caudoviricetes</taxon>
    </lineage>
</organism>
<protein>
    <submittedName>
        <fullName evidence="2">Uncharacterized protein</fullName>
    </submittedName>
</protein>
<name>A0A8S5Q879_9CAUD</name>
<dbReference type="EMBL" id="BK015597">
    <property type="protein sequence ID" value="DAE14987.1"/>
    <property type="molecule type" value="Genomic_DNA"/>
</dbReference>